<gene>
    <name evidence="1" type="ORF">CFR71_09295</name>
</gene>
<organism evidence="1 2">
    <name type="scientific">Novacetimonas pomaceti</name>
    <dbReference type="NCBI Taxonomy" id="2021998"/>
    <lineage>
        <taxon>Bacteria</taxon>
        <taxon>Pseudomonadati</taxon>
        <taxon>Pseudomonadota</taxon>
        <taxon>Alphaproteobacteria</taxon>
        <taxon>Acetobacterales</taxon>
        <taxon>Acetobacteraceae</taxon>
        <taxon>Novacetimonas</taxon>
    </lineage>
</organism>
<dbReference type="Proteomes" id="UP000247609">
    <property type="component" value="Unassembled WGS sequence"/>
</dbReference>
<sequence length="134" mass="14687">MTGHRPSVPHRPLAPMGMRRWTACMGVVMGMLTAAIPFARAAPTQSVWCSASDPASQRLFISHPYQLPMTSRMALYAYGGRFARTVNLRFGMHLVLEGAYCHGFSTPHRAATAHADLIGRLAARDFQIVSVGIF</sequence>
<dbReference type="AlphaFoldDB" id="A0A318QCZ0"/>
<proteinExistence type="predicted"/>
<dbReference type="EMBL" id="NOXG01000009">
    <property type="protein sequence ID" value="PYD75431.1"/>
    <property type="molecule type" value="Genomic_DNA"/>
</dbReference>
<evidence type="ECO:0000313" key="1">
    <source>
        <dbReference type="EMBL" id="PYD75431.1"/>
    </source>
</evidence>
<reference evidence="1 2" key="1">
    <citation type="submission" date="2017-07" db="EMBL/GenBank/DDBJ databases">
        <title>A draft genome sequence of Komagataeibacter sp. T5K1.</title>
        <authorList>
            <person name="Skraban J."/>
            <person name="Cleenwerck I."/>
            <person name="Vandamme P."/>
            <person name="Trcek J."/>
        </authorList>
    </citation>
    <scope>NUCLEOTIDE SEQUENCE [LARGE SCALE GENOMIC DNA]</scope>
    <source>
        <strain evidence="1 2">T5K1</strain>
    </source>
</reference>
<name>A0A318QCZ0_9PROT</name>
<dbReference type="RefSeq" id="WP_110530465.1">
    <property type="nucleotide sequence ID" value="NZ_NOXG01000009.1"/>
</dbReference>
<comment type="caution">
    <text evidence="1">The sequence shown here is derived from an EMBL/GenBank/DDBJ whole genome shotgun (WGS) entry which is preliminary data.</text>
</comment>
<accession>A0A318QCZ0</accession>
<evidence type="ECO:0000313" key="2">
    <source>
        <dbReference type="Proteomes" id="UP000247609"/>
    </source>
</evidence>
<protein>
    <submittedName>
        <fullName evidence="1">Uncharacterized protein</fullName>
    </submittedName>
</protein>